<dbReference type="RefSeq" id="WP_138292333.1">
    <property type="nucleotide sequence ID" value="NZ_BAABZC010000002.1"/>
</dbReference>
<gene>
    <name evidence="1" type="ORF">BILFYP9_01817</name>
</gene>
<accession>A0A6N2U0R6</accession>
<sequence length="385" mass="42954">MQSKQRKITINYRPLQISGDIEVVGSVPDMQVYQADKNEYTPDYTLTPLTLFPRCNATDPDAVAKLGTVNASLTNMKWYERIGGIRTLITSSNTNYVITDSGSEKGKIQMKKNVSTINPVTLEFYAEYVDSKRSGQTYVYNFTRLIRSVDGSEPTPKLMIDSPSGLDWNPLRDTVQQTITAKLIVGDTDVTATNKCRFFFYRKLENGSLEQIVDGNSDNDWEFVSLNKNVLTIDRNYIGNEITYVCKASYSKDGTPASTPDDGIGYVSTTIRRRIPSIEVDWKGVPQQVADGTTVIYPKPIIRDTIGDIPNPSEVLDCEWRTKAAGASSYTLVATGFNPSIPFTDRMMLDLTVIDRGPYAALVTSDGKYIVNSDNKFIVARKRIV</sequence>
<proteinExistence type="predicted"/>
<dbReference type="AlphaFoldDB" id="A0A6N2U0R6"/>
<organism evidence="1">
    <name type="scientific">Bacteroides intestinalis</name>
    <dbReference type="NCBI Taxonomy" id="329854"/>
    <lineage>
        <taxon>Bacteria</taxon>
        <taxon>Pseudomonadati</taxon>
        <taxon>Bacteroidota</taxon>
        <taxon>Bacteroidia</taxon>
        <taxon>Bacteroidales</taxon>
        <taxon>Bacteroidaceae</taxon>
        <taxon>Bacteroides</taxon>
    </lineage>
</organism>
<protein>
    <submittedName>
        <fullName evidence="1">Uncharacterized protein</fullName>
    </submittedName>
</protein>
<evidence type="ECO:0000313" key="1">
    <source>
        <dbReference type="EMBL" id="VYT11147.1"/>
    </source>
</evidence>
<name>A0A6N2U0R6_9BACE</name>
<reference evidence="1" key="1">
    <citation type="submission" date="2019-11" db="EMBL/GenBank/DDBJ databases">
        <authorList>
            <person name="Feng L."/>
        </authorList>
    </citation>
    <scope>NUCLEOTIDE SEQUENCE</scope>
    <source>
        <strain evidence="1">BintestinalisLFYP9</strain>
    </source>
</reference>
<dbReference type="EMBL" id="CACRSU010000017">
    <property type="protein sequence ID" value="VYT11147.1"/>
    <property type="molecule type" value="Genomic_DNA"/>
</dbReference>